<reference evidence="1 2" key="1">
    <citation type="submission" date="2008-07" db="EMBL/GenBank/DDBJ databases">
        <authorList>
            <person name="El-Sayed N."/>
            <person name="Caler E."/>
            <person name="Inman J."/>
            <person name="Amedeo P."/>
            <person name="Hass B."/>
            <person name="Wortman J."/>
        </authorList>
    </citation>
    <scope>NUCLEOTIDE SEQUENCE [LARGE SCALE GENOMIC DNA]</scope>
    <source>
        <strain evidence="2">ATCC 50983 / TXsc</strain>
    </source>
</reference>
<dbReference type="Proteomes" id="UP000007800">
    <property type="component" value="Unassembled WGS sequence"/>
</dbReference>
<dbReference type="AlphaFoldDB" id="C5KGZ6"/>
<sequence length="85" mass="9764">MYQGYFNIYYTLNEEILVSGFIPWSYNRGKPGINVNITAKALIDFTKTLRLNPMEWAKLPYNDAEDAFTLTVNGTKIKAGYSECR</sequence>
<proteinExistence type="predicted"/>
<name>C5KGZ6_PERM5</name>
<gene>
    <name evidence="1" type="ORF">Pmar_PMAR003310</name>
</gene>
<dbReference type="InParanoid" id="C5KGZ6"/>
<dbReference type="GeneID" id="9060694"/>
<dbReference type="RefSeq" id="XP_002784062.1">
    <property type="nucleotide sequence ID" value="XM_002784016.1"/>
</dbReference>
<organism evidence="2">
    <name type="scientific">Perkinsus marinus (strain ATCC 50983 / TXsc)</name>
    <dbReference type="NCBI Taxonomy" id="423536"/>
    <lineage>
        <taxon>Eukaryota</taxon>
        <taxon>Sar</taxon>
        <taxon>Alveolata</taxon>
        <taxon>Perkinsozoa</taxon>
        <taxon>Perkinsea</taxon>
        <taxon>Perkinsida</taxon>
        <taxon>Perkinsidae</taxon>
        <taxon>Perkinsus</taxon>
    </lineage>
</organism>
<evidence type="ECO:0000313" key="1">
    <source>
        <dbReference type="EMBL" id="EER15858.1"/>
    </source>
</evidence>
<accession>C5KGZ6</accession>
<dbReference type="EMBL" id="GG673069">
    <property type="protein sequence ID" value="EER15858.1"/>
    <property type="molecule type" value="Genomic_DNA"/>
</dbReference>
<keyword evidence="2" id="KW-1185">Reference proteome</keyword>
<evidence type="ECO:0000313" key="2">
    <source>
        <dbReference type="Proteomes" id="UP000007800"/>
    </source>
</evidence>
<protein>
    <submittedName>
        <fullName evidence="1">Uncharacterized protein</fullName>
    </submittedName>
</protein>